<dbReference type="EMBL" id="CAJJDM010000160">
    <property type="protein sequence ID" value="CAD8113545.1"/>
    <property type="molecule type" value="Genomic_DNA"/>
</dbReference>
<dbReference type="Proteomes" id="UP000688137">
    <property type="component" value="Unassembled WGS sequence"/>
</dbReference>
<keyword evidence="4" id="KW-1185">Reference proteome</keyword>
<sequence length="272" mass="31469">MDSLIEKWKKTTQSASRYSEQKLKKKERDSSSSSESSQEQKIVNNINKNSPQTLNTKSLQQSIQSSGKKATQQSLPNSGNKKFLKPQTFSQLLDFYTSQFQTLFKSNILPSQLNDQIKTILVDYAENLQSLSASGFSGAQIEELQNKLNQAEQQIFTLRNSNAKDDFSKKIINELEDKLMDSEKQKVKLKQQKEQMQMQIEKISESLGKYQINQELIHQLKQENLQLRKNNDVLVTQISELNTQNKEQQVLWNQQIEDLIKMMDILRKTQSS</sequence>
<organism evidence="3 4">
    <name type="scientific">Paramecium primaurelia</name>
    <dbReference type="NCBI Taxonomy" id="5886"/>
    <lineage>
        <taxon>Eukaryota</taxon>
        <taxon>Sar</taxon>
        <taxon>Alveolata</taxon>
        <taxon>Ciliophora</taxon>
        <taxon>Intramacronucleata</taxon>
        <taxon>Oligohymenophorea</taxon>
        <taxon>Peniculida</taxon>
        <taxon>Parameciidae</taxon>
        <taxon>Paramecium</taxon>
    </lineage>
</organism>
<dbReference type="AlphaFoldDB" id="A0A8S1QGL6"/>
<evidence type="ECO:0000313" key="4">
    <source>
        <dbReference type="Proteomes" id="UP000688137"/>
    </source>
</evidence>
<feature type="compositionally biased region" description="Basic and acidic residues" evidence="2">
    <location>
        <begin position="19"/>
        <end position="30"/>
    </location>
</feature>
<dbReference type="OMA" id="RENAHAN"/>
<evidence type="ECO:0000256" key="2">
    <source>
        <dbReference type="SAM" id="MobiDB-lite"/>
    </source>
</evidence>
<reference evidence="3" key="1">
    <citation type="submission" date="2021-01" db="EMBL/GenBank/DDBJ databases">
        <authorList>
            <consortium name="Genoscope - CEA"/>
            <person name="William W."/>
        </authorList>
    </citation>
    <scope>NUCLEOTIDE SEQUENCE</scope>
</reference>
<feature type="region of interest" description="Disordered" evidence="2">
    <location>
        <begin position="1"/>
        <end position="82"/>
    </location>
</feature>
<protein>
    <submittedName>
        <fullName evidence="3">Uncharacterized protein</fullName>
    </submittedName>
</protein>
<feature type="compositionally biased region" description="Low complexity" evidence="2">
    <location>
        <begin position="31"/>
        <end position="40"/>
    </location>
</feature>
<accession>A0A8S1QGL6</accession>
<feature type="compositionally biased region" description="Polar residues" evidence="2">
    <location>
        <begin position="41"/>
        <end position="80"/>
    </location>
</feature>
<comment type="caution">
    <text evidence="3">The sequence shown here is derived from an EMBL/GenBank/DDBJ whole genome shotgun (WGS) entry which is preliminary data.</text>
</comment>
<keyword evidence="1" id="KW-0175">Coiled coil</keyword>
<evidence type="ECO:0000256" key="1">
    <source>
        <dbReference type="SAM" id="Coils"/>
    </source>
</evidence>
<gene>
    <name evidence="3" type="ORF">PPRIM_AZ9-3.1.T1550113</name>
</gene>
<evidence type="ECO:0000313" key="3">
    <source>
        <dbReference type="EMBL" id="CAD8113545.1"/>
    </source>
</evidence>
<proteinExistence type="predicted"/>
<name>A0A8S1QGL6_PARPR</name>
<feature type="coiled-coil region" evidence="1">
    <location>
        <begin position="134"/>
        <end position="237"/>
    </location>
</feature>